<dbReference type="PANTHER" id="PTHR15350">
    <property type="entry name" value="COP9 SIGNALOSOME COMPLEX SUBUNIT 7/DENDRITIC CELL PROTEIN GA17"/>
    <property type="match status" value="1"/>
</dbReference>
<dbReference type="STRING" id="441375.B6AJD1"/>
<dbReference type="RefSeq" id="XP_002142618.1">
    <property type="nucleotide sequence ID" value="XM_002142582.1"/>
</dbReference>
<evidence type="ECO:0000313" key="4">
    <source>
        <dbReference type="Proteomes" id="UP000001460"/>
    </source>
</evidence>
<comment type="similarity">
    <text evidence="1">Belongs to the CSN7/EIF3M family. CSN7 subfamily.</text>
</comment>
<dbReference type="VEuPathDB" id="CryptoDB:CMU_020120"/>
<proteinExistence type="inferred from homology"/>
<dbReference type="GeneID" id="6997751"/>
<dbReference type="AlphaFoldDB" id="B6AJD1"/>
<protein>
    <submittedName>
        <fullName evidence="3">PCI domain-containing protein</fullName>
    </submittedName>
</protein>
<dbReference type="PROSITE" id="PS50250">
    <property type="entry name" value="PCI"/>
    <property type="match status" value="1"/>
</dbReference>
<dbReference type="EMBL" id="DS989738">
    <property type="protein sequence ID" value="EEA08269.1"/>
    <property type="molecule type" value="Genomic_DNA"/>
</dbReference>
<dbReference type="Pfam" id="PF01399">
    <property type="entry name" value="PCI"/>
    <property type="match status" value="1"/>
</dbReference>
<dbReference type="InterPro" id="IPR000717">
    <property type="entry name" value="PCI_dom"/>
</dbReference>
<evidence type="ECO:0000256" key="1">
    <source>
        <dbReference type="ARBA" id="ARBA00008482"/>
    </source>
</evidence>
<reference evidence="3" key="1">
    <citation type="submission" date="2008-06" db="EMBL/GenBank/DDBJ databases">
        <authorList>
            <person name="Lorenzi H."/>
            <person name="Inman J."/>
            <person name="Miller J."/>
            <person name="Schobel S."/>
            <person name="Amedeo P."/>
            <person name="Caler E.V."/>
            <person name="da Silva J."/>
        </authorList>
    </citation>
    <scope>NUCLEOTIDE SEQUENCE [LARGE SCALE GENOMIC DNA]</scope>
    <source>
        <strain evidence="3">RN66</strain>
    </source>
</reference>
<dbReference type="Proteomes" id="UP000001460">
    <property type="component" value="Unassembled WGS sequence"/>
</dbReference>
<organism evidence="3 4">
    <name type="scientific">Cryptosporidium muris (strain RN66)</name>
    <dbReference type="NCBI Taxonomy" id="441375"/>
    <lineage>
        <taxon>Eukaryota</taxon>
        <taxon>Sar</taxon>
        <taxon>Alveolata</taxon>
        <taxon>Apicomplexa</taxon>
        <taxon>Conoidasida</taxon>
        <taxon>Coccidia</taxon>
        <taxon>Eucoccidiorida</taxon>
        <taxon>Eimeriorina</taxon>
        <taxon>Cryptosporidiidae</taxon>
        <taxon>Cryptosporidium</taxon>
    </lineage>
</organism>
<feature type="domain" description="PCI" evidence="2">
    <location>
        <begin position="226"/>
        <end position="403"/>
    </location>
</feature>
<keyword evidence="4" id="KW-1185">Reference proteome</keyword>
<dbReference type="InterPro" id="IPR036390">
    <property type="entry name" value="WH_DNA-bd_sf"/>
</dbReference>
<evidence type="ECO:0000259" key="2">
    <source>
        <dbReference type="PROSITE" id="PS50250"/>
    </source>
</evidence>
<evidence type="ECO:0000313" key="3">
    <source>
        <dbReference type="EMBL" id="EEA08269.1"/>
    </source>
</evidence>
<accession>B6AJD1</accession>
<dbReference type="SUPFAM" id="SSF46785">
    <property type="entry name" value="Winged helix' DNA-binding domain"/>
    <property type="match status" value="1"/>
</dbReference>
<dbReference type="OrthoDB" id="10267031at2759"/>
<gene>
    <name evidence="3" type="ORF">CMU_020120</name>
</gene>
<dbReference type="GO" id="GO:0005852">
    <property type="term" value="C:eukaryotic translation initiation factor 3 complex"/>
    <property type="evidence" value="ECO:0007669"/>
    <property type="project" value="TreeGrafter"/>
</dbReference>
<dbReference type="InterPro" id="IPR045237">
    <property type="entry name" value="COPS7/eIF3m"/>
</dbReference>
<dbReference type="OMA" id="VCLKALW"/>
<dbReference type="SMART" id="SM00088">
    <property type="entry name" value="PINT"/>
    <property type="match status" value="1"/>
</dbReference>
<sequence>MQFVFTPSSDIRSVCILICDWLLVVVEYLNRDKYTELYTQVCNLIGQEEDIDLTSVYNLISDNIDYVFEILDEFKEKKEIIIKEDKKRSFNELYKESEEFFIFLLSLLINPKFDINQLEDCKSKFLGKIINNNNIPMLSINVLQMYYDVLGPNYEILNLILEYSIKNKNTEKVITSLENIDKHISTWNLDKDKLRSLYSQLYEVISINEYSKFCEQSPNSIYLSYTAYKYLRTYCETFSEKEEIESRIKDEDFVSKTIKFLISSILLPDILFFDSVLELPSVIYIKDNFIQYSVLIQLCEICLNGKVGHFYLLKNSNLEYKKLISEYPVLEEYESNIIDKLQLLTISSLAQLNSCISLEELQSEFNLSSFDTQDVVVKAISVGLIDGSIDENDGGVNINSITKRQFGKAEWQNLEKKLNKWIDYLNELTNILSSSNQNE</sequence>
<dbReference type="eggNOG" id="KOG2753">
    <property type="taxonomic scope" value="Eukaryota"/>
</dbReference>
<name>B6AJD1_CRYMR</name>
<dbReference type="PANTHER" id="PTHR15350:SF2">
    <property type="entry name" value="EUKARYOTIC TRANSLATION INITIATION FACTOR 3 SUBUNIT M"/>
    <property type="match status" value="1"/>
</dbReference>
<dbReference type="GO" id="GO:0002183">
    <property type="term" value="P:cytoplasmic translational initiation"/>
    <property type="evidence" value="ECO:0007669"/>
    <property type="project" value="TreeGrafter"/>
</dbReference>